<dbReference type="EMBL" id="OX597825">
    <property type="protein sequence ID" value="CAI9731112.1"/>
    <property type="molecule type" value="Genomic_DNA"/>
</dbReference>
<organism evidence="1 2">
    <name type="scientific">Octopus vulgaris</name>
    <name type="common">Common octopus</name>
    <dbReference type="NCBI Taxonomy" id="6645"/>
    <lineage>
        <taxon>Eukaryota</taxon>
        <taxon>Metazoa</taxon>
        <taxon>Spiralia</taxon>
        <taxon>Lophotrochozoa</taxon>
        <taxon>Mollusca</taxon>
        <taxon>Cephalopoda</taxon>
        <taxon>Coleoidea</taxon>
        <taxon>Octopodiformes</taxon>
        <taxon>Octopoda</taxon>
        <taxon>Incirrata</taxon>
        <taxon>Octopodidae</taxon>
        <taxon>Octopus</taxon>
    </lineage>
</organism>
<name>A0AA36BCF1_OCTVU</name>
<proteinExistence type="predicted"/>
<sequence>MFVDLTTCFHSVINDKLILFALVSTGNVIDHTFSVVKADALVPTFQNTGNRNGCSTIEDVGDQTWLTLDALK</sequence>
<gene>
    <name evidence="1" type="ORF">OCTVUL_1B006334</name>
</gene>
<accession>A0AA36BCF1</accession>
<dbReference type="AlphaFoldDB" id="A0AA36BCF1"/>
<evidence type="ECO:0000313" key="1">
    <source>
        <dbReference type="EMBL" id="CAI9731112.1"/>
    </source>
</evidence>
<reference evidence="1" key="1">
    <citation type="submission" date="2023-08" db="EMBL/GenBank/DDBJ databases">
        <authorList>
            <person name="Alioto T."/>
            <person name="Alioto T."/>
            <person name="Gomez Garrido J."/>
        </authorList>
    </citation>
    <scope>NUCLEOTIDE SEQUENCE</scope>
</reference>
<dbReference type="Proteomes" id="UP001162480">
    <property type="component" value="Chromosome 12"/>
</dbReference>
<keyword evidence="2" id="KW-1185">Reference proteome</keyword>
<protein>
    <submittedName>
        <fullName evidence="1">Uncharacterized protein</fullName>
    </submittedName>
</protein>
<evidence type="ECO:0000313" key="2">
    <source>
        <dbReference type="Proteomes" id="UP001162480"/>
    </source>
</evidence>